<evidence type="ECO:0000313" key="4">
    <source>
        <dbReference type="Proteomes" id="UP000283269"/>
    </source>
</evidence>
<dbReference type="OrthoDB" id="2970098at2759"/>
<reference evidence="3 4" key="1">
    <citation type="journal article" date="2018" name="Evol. Lett.">
        <title>Horizontal gene cluster transfer increased hallucinogenic mushroom diversity.</title>
        <authorList>
            <person name="Reynolds H.T."/>
            <person name="Vijayakumar V."/>
            <person name="Gluck-Thaler E."/>
            <person name="Korotkin H.B."/>
            <person name="Matheny P.B."/>
            <person name="Slot J.C."/>
        </authorList>
    </citation>
    <scope>NUCLEOTIDE SEQUENCE [LARGE SCALE GENOMIC DNA]</scope>
    <source>
        <strain evidence="3 4">2631</strain>
    </source>
</reference>
<organism evidence="3 4">
    <name type="scientific">Psilocybe cyanescens</name>
    <dbReference type="NCBI Taxonomy" id="93625"/>
    <lineage>
        <taxon>Eukaryota</taxon>
        <taxon>Fungi</taxon>
        <taxon>Dikarya</taxon>
        <taxon>Basidiomycota</taxon>
        <taxon>Agaricomycotina</taxon>
        <taxon>Agaricomycetes</taxon>
        <taxon>Agaricomycetidae</taxon>
        <taxon>Agaricales</taxon>
        <taxon>Agaricineae</taxon>
        <taxon>Strophariaceae</taxon>
        <taxon>Psilocybe</taxon>
    </lineage>
</organism>
<accession>A0A409XMR4</accession>
<dbReference type="PANTHER" id="PTHR33112">
    <property type="entry name" value="DOMAIN PROTEIN, PUTATIVE-RELATED"/>
    <property type="match status" value="1"/>
</dbReference>
<keyword evidence="4" id="KW-1185">Reference proteome</keyword>
<name>A0A409XMR4_PSICY</name>
<dbReference type="InParanoid" id="A0A409XMR4"/>
<dbReference type="Proteomes" id="UP000283269">
    <property type="component" value="Unassembled WGS sequence"/>
</dbReference>
<evidence type="ECO:0000256" key="1">
    <source>
        <dbReference type="SAM" id="MobiDB-lite"/>
    </source>
</evidence>
<proteinExistence type="predicted"/>
<gene>
    <name evidence="3" type="ORF">CVT25_004656</name>
</gene>
<protein>
    <recommendedName>
        <fullName evidence="2">Heterokaryon incompatibility domain-containing protein</fullName>
    </recommendedName>
</protein>
<dbReference type="Pfam" id="PF06985">
    <property type="entry name" value="HET"/>
    <property type="match status" value="1"/>
</dbReference>
<sequence length="766" mass="86204">MPRKGENWKPPVYVGPPDEIPGAVRSTKEQPRDRAKCPICFDLDLRFIPQPHKDPNFCSYGQVARHWIPSADLAKDKNCASCRLLKSAFDTLINEGEVIDISPESEVNYSIAILDRNDDDSEDSTKKKKRKATERYEESKGLIVEMRCSARKKGSKDDGYQEEFKAEIYTPLGASPSSFKSIGAAGEVPTQPTAEDCAKIIKGWLHNCDENHQICQAEWHGPNNEAELLPRRVLDLSGEDVRLVESSPGQRGHYVALSHCWGKKQLLTTTRATIEQRMNGIPWDQLPKTFQDAIAITKGLKIKYIWIDSLCIIQQDKLDWEQQSAVMADIYSRCYLNIATTRAGGGHEGCLGARWTVRDSLKWAAQFSRAVSRGREGSIKPSKIRRSPVKSLKIPEVEYDVGIRLAMQSSHEALQTPRWIREHATTAPLLPRGWVYQERFLSTRTVHFHANEMVWACNVTQRCECKSLDGKPVDGDGWSASKDQVVNLGETSKRDRKALYGLWRTIVEDASLLDLTYESDRLPSLAGLASRFAKYLPENERYLAGLWEGDLARDLLWETGGSKQSAGPTRKREMTAPSWSWASLVWGGGESASGMEWEYETKPKLAEWAGVKTYKQDPRTRVISVEVDVDGENKYGIVKGGCIIIEGALCAVLLKDVPKTSRPLPVSLANVLSVRYGIFNSLHLEYDTPTAESSTGGTVYCLFIGSFSERFDHNSKPHITHQGLMLKLENSGKFQRIGRWSQHIEDWVHNKEVWTKKAGVHRISII</sequence>
<feature type="domain" description="Heterokaryon incompatibility" evidence="2">
    <location>
        <begin position="254"/>
        <end position="438"/>
    </location>
</feature>
<evidence type="ECO:0000313" key="3">
    <source>
        <dbReference type="EMBL" id="PPQ92000.1"/>
    </source>
</evidence>
<dbReference type="InterPro" id="IPR010730">
    <property type="entry name" value="HET"/>
</dbReference>
<evidence type="ECO:0000259" key="2">
    <source>
        <dbReference type="Pfam" id="PF06985"/>
    </source>
</evidence>
<feature type="region of interest" description="Disordered" evidence="1">
    <location>
        <begin position="1"/>
        <end position="28"/>
    </location>
</feature>
<dbReference type="EMBL" id="NHYD01001186">
    <property type="protein sequence ID" value="PPQ92000.1"/>
    <property type="molecule type" value="Genomic_DNA"/>
</dbReference>
<dbReference type="PANTHER" id="PTHR33112:SF10">
    <property type="entry name" value="TOL"/>
    <property type="match status" value="1"/>
</dbReference>
<dbReference type="AlphaFoldDB" id="A0A409XMR4"/>
<comment type="caution">
    <text evidence="3">The sequence shown here is derived from an EMBL/GenBank/DDBJ whole genome shotgun (WGS) entry which is preliminary data.</text>
</comment>
<dbReference type="STRING" id="93625.A0A409XMR4"/>